<dbReference type="SUPFAM" id="SSF103473">
    <property type="entry name" value="MFS general substrate transporter"/>
    <property type="match status" value="1"/>
</dbReference>
<reference evidence="10" key="1">
    <citation type="submission" date="2016-11" db="UniProtKB">
        <authorList>
            <consortium name="WormBaseParasite"/>
        </authorList>
    </citation>
    <scope>IDENTIFICATION</scope>
</reference>
<protein>
    <submittedName>
        <fullName evidence="10">MFS domain-containing protein</fullName>
    </submittedName>
</protein>
<feature type="transmembrane region" description="Helical" evidence="7">
    <location>
        <begin position="141"/>
        <end position="161"/>
    </location>
</feature>
<comment type="subcellular location">
    <subcellularLocation>
        <location evidence="1">Membrane</location>
        <topology evidence="1">Multi-pass membrane protein</topology>
    </subcellularLocation>
</comment>
<dbReference type="InterPro" id="IPR011701">
    <property type="entry name" value="MFS"/>
</dbReference>
<feature type="transmembrane region" description="Helical" evidence="7">
    <location>
        <begin position="526"/>
        <end position="543"/>
    </location>
</feature>
<dbReference type="Proteomes" id="UP000095287">
    <property type="component" value="Unplaced"/>
</dbReference>
<dbReference type="Gene3D" id="1.20.1250.20">
    <property type="entry name" value="MFS general substrate transporter like domains"/>
    <property type="match status" value="1"/>
</dbReference>
<dbReference type="PANTHER" id="PTHR23504">
    <property type="entry name" value="MAJOR FACILITATOR SUPERFAMILY DOMAIN-CONTAINING PROTEIN 10"/>
    <property type="match status" value="1"/>
</dbReference>
<feature type="region of interest" description="Disordered" evidence="6">
    <location>
        <begin position="1"/>
        <end position="28"/>
    </location>
</feature>
<proteinExistence type="predicted"/>
<keyword evidence="2" id="KW-0813">Transport</keyword>
<evidence type="ECO:0000313" key="9">
    <source>
        <dbReference type="Proteomes" id="UP000095287"/>
    </source>
</evidence>
<feature type="compositionally biased region" description="Polar residues" evidence="6">
    <location>
        <begin position="556"/>
        <end position="566"/>
    </location>
</feature>
<dbReference type="GO" id="GO:0016020">
    <property type="term" value="C:membrane"/>
    <property type="evidence" value="ECO:0007669"/>
    <property type="project" value="UniProtKB-SubCell"/>
</dbReference>
<dbReference type="WBParaSite" id="L893_g17810.t1">
    <property type="protein sequence ID" value="L893_g17810.t1"/>
    <property type="gene ID" value="L893_g17810"/>
</dbReference>
<feature type="transmembrane region" description="Helical" evidence="7">
    <location>
        <begin position="173"/>
        <end position="189"/>
    </location>
</feature>
<sequence>MKASKQLASSSDPTKPPHHISFDPPPSYFDSCSSASPYPLLHTRIPSTTSENDVVDIDLSDDSPCSAPGGKGETDMILRKSRACAYAMCGARRTSRELNASGTTASLYHALVIIFLEYFAWGLLTVPVINVLAETFPTNKFLMNGLILGVKGILSFLSAPLIGSLSDTWGRKFFLLVTVFCTCMPIPCLKISPWWYFTLFSLSGFFAVTFSVVLAYVADITDKSERSTACGLVSATFAASLVTSPALGAWLSEAYSDETVVLLATAIAILDVLFIIFMVPESLPPKLRHSYESMTWQNIDPLNTLRAIWEDKMVCQLALIVFLSYLPEAGQFSCFFVYLKLMIGFTPESVAAFIGLVGILSVVAQTVVLMILTRSFGTKHTITMGLCFQFAQLMWYGLCTEVWMMWAAGLLAAMSQLTYPSISAFISIQTDRDKQGTVQGVVTGIRGLCQGLGPALFGFVFYTFNMDLNVDGDGTGHLGVGPQFPVPNIRLQPLYGSNSKVIAPSRNVTMPDTPKFSWSLIPGPPFLFGALLVLLALFVNSTLPNVHGKLLRRSSGGHSRQNSSDMAQLIEEKDSI</sequence>
<accession>A0A1I7YN93</accession>
<keyword evidence="5 7" id="KW-0472">Membrane</keyword>
<dbReference type="CDD" id="cd17387">
    <property type="entry name" value="MFS_MFSD14"/>
    <property type="match status" value="1"/>
</dbReference>
<dbReference type="PANTHER" id="PTHR23504:SF1">
    <property type="entry name" value="GH21943P-RELATED"/>
    <property type="match status" value="1"/>
</dbReference>
<organism evidence="9 10">
    <name type="scientific">Steinernema glaseri</name>
    <dbReference type="NCBI Taxonomy" id="37863"/>
    <lineage>
        <taxon>Eukaryota</taxon>
        <taxon>Metazoa</taxon>
        <taxon>Ecdysozoa</taxon>
        <taxon>Nematoda</taxon>
        <taxon>Chromadorea</taxon>
        <taxon>Rhabditida</taxon>
        <taxon>Tylenchina</taxon>
        <taxon>Panagrolaimomorpha</taxon>
        <taxon>Strongyloidoidea</taxon>
        <taxon>Steinernematidae</taxon>
        <taxon>Steinernema</taxon>
    </lineage>
</organism>
<evidence type="ECO:0000313" key="10">
    <source>
        <dbReference type="WBParaSite" id="L893_g17810.t1"/>
    </source>
</evidence>
<feature type="region of interest" description="Disordered" evidence="6">
    <location>
        <begin position="551"/>
        <end position="576"/>
    </location>
</feature>
<dbReference type="InterPro" id="IPR036259">
    <property type="entry name" value="MFS_trans_sf"/>
</dbReference>
<keyword evidence="9" id="KW-1185">Reference proteome</keyword>
<feature type="transmembrane region" description="Helical" evidence="7">
    <location>
        <begin position="393"/>
        <end position="414"/>
    </location>
</feature>
<dbReference type="InterPro" id="IPR020846">
    <property type="entry name" value="MFS_dom"/>
</dbReference>
<keyword evidence="3 7" id="KW-0812">Transmembrane</keyword>
<evidence type="ECO:0000256" key="4">
    <source>
        <dbReference type="ARBA" id="ARBA00022989"/>
    </source>
</evidence>
<dbReference type="InterPro" id="IPR001958">
    <property type="entry name" value="Tet-R_TetA/multi-R_MdtG-like"/>
</dbReference>
<feature type="transmembrane region" description="Helical" evidence="7">
    <location>
        <begin position="229"/>
        <end position="248"/>
    </location>
</feature>
<feature type="transmembrane region" description="Helical" evidence="7">
    <location>
        <begin position="195"/>
        <end position="217"/>
    </location>
</feature>
<evidence type="ECO:0000256" key="2">
    <source>
        <dbReference type="ARBA" id="ARBA00022448"/>
    </source>
</evidence>
<dbReference type="Pfam" id="PF07690">
    <property type="entry name" value="MFS_1"/>
    <property type="match status" value="1"/>
</dbReference>
<keyword evidence="4 7" id="KW-1133">Transmembrane helix</keyword>
<evidence type="ECO:0000259" key="8">
    <source>
        <dbReference type="PROSITE" id="PS50850"/>
    </source>
</evidence>
<evidence type="ECO:0000256" key="3">
    <source>
        <dbReference type="ARBA" id="ARBA00022692"/>
    </source>
</evidence>
<dbReference type="AlphaFoldDB" id="A0A1I7YN93"/>
<dbReference type="PRINTS" id="PR01035">
    <property type="entry name" value="TCRTETA"/>
</dbReference>
<evidence type="ECO:0000256" key="1">
    <source>
        <dbReference type="ARBA" id="ARBA00004141"/>
    </source>
</evidence>
<dbReference type="GO" id="GO:0022857">
    <property type="term" value="F:transmembrane transporter activity"/>
    <property type="evidence" value="ECO:0007669"/>
    <property type="project" value="InterPro"/>
</dbReference>
<feature type="compositionally biased region" description="Polar residues" evidence="6">
    <location>
        <begin position="1"/>
        <end position="13"/>
    </location>
</feature>
<evidence type="ECO:0000256" key="7">
    <source>
        <dbReference type="SAM" id="Phobius"/>
    </source>
</evidence>
<feature type="domain" description="Major facilitator superfamily (MFS) profile" evidence="8">
    <location>
        <begin position="106"/>
        <end position="547"/>
    </location>
</feature>
<evidence type="ECO:0000256" key="6">
    <source>
        <dbReference type="SAM" id="MobiDB-lite"/>
    </source>
</evidence>
<dbReference type="PROSITE" id="PS50850">
    <property type="entry name" value="MFS"/>
    <property type="match status" value="1"/>
</dbReference>
<feature type="transmembrane region" description="Helical" evidence="7">
    <location>
        <begin position="260"/>
        <end position="279"/>
    </location>
</feature>
<name>A0A1I7YN93_9BILA</name>
<evidence type="ECO:0000256" key="5">
    <source>
        <dbReference type="ARBA" id="ARBA00023136"/>
    </source>
</evidence>
<feature type="transmembrane region" description="Helical" evidence="7">
    <location>
        <begin position="106"/>
        <end position="129"/>
    </location>
</feature>
<feature type="transmembrane region" description="Helical" evidence="7">
    <location>
        <begin position="314"/>
        <end position="338"/>
    </location>
</feature>
<feature type="transmembrane region" description="Helical" evidence="7">
    <location>
        <begin position="350"/>
        <end position="372"/>
    </location>
</feature>